<evidence type="ECO:0000313" key="2">
    <source>
        <dbReference type="Proteomes" id="UP000278351"/>
    </source>
</evidence>
<dbReference type="EMBL" id="RPDH01000002">
    <property type="protein sequence ID" value="RPE08907.1"/>
    <property type="molecule type" value="Genomic_DNA"/>
</dbReference>
<proteinExistence type="predicted"/>
<gene>
    <name evidence="1" type="ORF">EGT74_17975</name>
</gene>
<evidence type="ECO:0008006" key="3">
    <source>
        <dbReference type="Google" id="ProtNLM"/>
    </source>
</evidence>
<accession>A0A3N4PXU6</accession>
<protein>
    <recommendedName>
        <fullName evidence="3">Lipoprotein</fullName>
    </recommendedName>
</protein>
<sequence length="331" mass="36773">MAGMLSVSCSPDQRQFPDVGREKHLVLDAVDSHKQDTVPAFPEETYSRILLHLNHGRKSDKWPVHGTVPAKGALLPYNRIMAFYGNLYSTRMGILGALPPDSLVARLKAQALQWQQADTLLPVIPALHYIAVTAQRQPGKDNRYRLRMPHSQIDRVLTMARSAGAITFLDIQQGQSEALPEAMSLEKYLVQPDVHLGIDPEYAMKAGQVPCSVIGSLDAAAVNAVTVYLAALVQAHNLPPKVLVVHRFTQAMLTNYSSIVRRPEVQIVINMDGFGSPAKKRDSYNSWISRQPVEYTGFKLFYTVDPATGGRLMEPAEVLKLFPSPVYIQYQ</sequence>
<keyword evidence="2" id="KW-1185">Reference proteome</keyword>
<organism evidence="1 2">
    <name type="scientific">Chitinophaga lutea</name>
    <dbReference type="NCBI Taxonomy" id="2488634"/>
    <lineage>
        <taxon>Bacteria</taxon>
        <taxon>Pseudomonadati</taxon>
        <taxon>Bacteroidota</taxon>
        <taxon>Chitinophagia</taxon>
        <taxon>Chitinophagales</taxon>
        <taxon>Chitinophagaceae</taxon>
        <taxon>Chitinophaga</taxon>
    </lineage>
</organism>
<name>A0A3N4PXU6_9BACT</name>
<comment type="caution">
    <text evidence="1">The sequence shown here is derived from an EMBL/GenBank/DDBJ whole genome shotgun (WGS) entry which is preliminary data.</text>
</comment>
<dbReference type="Proteomes" id="UP000278351">
    <property type="component" value="Unassembled WGS sequence"/>
</dbReference>
<evidence type="ECO:0000313" key="1">
    <source>
        <dbReference type="EMBL" id="RPE08907.1"/>
    </source>
</evidence>
<reference evidence="1 2" key="1">
    <citation type="submission" date="2018-11" db="EMBL/GenBank/DDBJ databases">
        <title>Chitinophaga lutea sp.nov., isolate from arsenic contaminated soil.</title>
        <authorList>
            <person name="Zong Y."/>
        </authorList>
    </citation>
    <scope>NUCLEOTIDE SEQUENCE [LARGE SCALE GENOMIC DNA]</scope>
    <source>
        <strain evidence="1 2">ZY74</strain>
    </source>
</reference>
<dbReference type="AlphaFoldDB" id="A0A3N4PXU6"/>